<keyword evidence="6" id="KW-1185">Reference proteome</keyword>
<feature type="region of interest" description="Disordered" evidence="2">
    <location>
        <begin position="616"/>
        <end position="641"/>
    </location>
</feature>
<feature type="compositionally biased region" description="Pro residues" evidence="2">
    <location>
        <begin position="618"/>
        <end position="638"/>
    </location>
</feature>
<reference evidence="6" key="1">
    <citation type="journal article" date="2019" name="Int. J. Syst. Evol. Microbiol.">
        <title>The Global Catalogue of Microorganisms (GCM) 10K type strain sequencing project: providing services to taxonomists for standard genome sequencing and annotation.</title>
        <authorList>
            <consortium name="The Broad Institute Genomics Platform"/>
            <consortium name="The Broad Institute Genome Sequencing Center for Infectious Disease"/>
            <person name="Wu L."/>
            <person name="Ma J."/>
        </authorList>
    </citation>
    <scope>NUCLEOTIDE SEQUENCE [LARGE SCALE GENOMIC DNA]</scope>
    <source>
        <strain evidence="6">JCM 17021</strain>
    </source>
</reference>
<evidence type="ECO:0008006" key="7">
    <source>
        <dbReference type="Google" id="ProtNLM"/>
    </source>
</evidence>
<sequence length="677" mass="65000">MITARRHAPARAPHASVGRTAATLAATAALLAFSFTAAPVPTASAATLTVTTAADLANAFSTASATDVVTLGATIDIVSAGPALAVPSGHAVTLDLNGQKLTVAGGYMLAAIGVPAGTTLVITDGGTGGSLDATGGEGGAGIGGGLFEAGGAVTINSGTVAAQGGDFAAGIGAGFAAGGGTTTITGGTVTAEGGESGAGIGGGLDGDGGTTIVSAGTVTAVGGDLGAGIGGGSEGDGGTTTITGGTVSAEAGTYSAGIGGGRLGAGGTTTITGGVVTVDGGLEGAAIGGGSLGNGGTVTIGTGAQVTVSADPTADSFLIGGGSGASDFGSLSNAGSLTITSGSTLVIPTGTTVLNSGTIVNAGAIDVLGAITNTGAIVNTGSVAGELRITVNNFVLSFDITASPDVAALPIPSLRVYASTLAAAQLTLPTQPVVAHHSFNWVTDAAPPVVMTPTTVLTGDLTLYAAWTLDSHTVTFDAQGGSAVASVTADYDTRITAPADPTRTGYTFDGWSTDADGTDPWNFATSTVTASTTLYAQWTIDTYAVTFDSQGGSAIKSITADFDTPITEPRAPTRTGFTFDGWFTAANGGSAWDFADTVTDDLTLYAQWTAVAVVTPPTSTPTPTPTAVPAPSGTPKPAAPSLASTGFDGGAAGLGALVLVVAGLAGLIVRRRRVGDV</sequence>
<evidence type="ECO:0000256" key="4">
    <source>
        <dbReference type="SAM" id="SignalP"/>
    </source>
</evidence>
<dbReference type="InterPro" id="IPR013378">
    <property type="entry name" value="InlB-like_B-rpt"/>
</dbReference>
<dbReference type="InterPro" id="IPR042229">
    <property type="entry name" value="Listeria/Bacterioides_rpt_sf"/>
</dbReference>
<accession>A0ABP7KFQ9</accession>
<name>A0ABP7KFQ9_9MICO</name>
<feature type="chain" id="PRO_5046178466" description="LPXTG cell wall anchor domain-containing protein" evidence="4">
    <location>
        <begin position="38"/>
        <end position="677"/>
    </location>
</feature>
<gene>
    <name evidence="5" type="ORF">GCM10022381_17550</name>
</gene>
<keyword evidence="3" id="KW-0812">Transmembrane</keyword>
<evidence type="ECO:0000313" key="5">
    <source>
        <dbReference type="EMBL" id="GAA3875364.1"/>
    </source>
</evidence>
<evidence type="ECO:0000256" key="2">
    <source>
        <dbReference type="SAM" id="MobiDB-lite"/>
    </source>
</evidence>
<feature type="signal peptide" evidence="4">
    <location>
        <begin position="1"/>
        <end position="37"/>
    </location>
</feature>
<dbReference type="Pfam" id="PF09479">
    <property type="entry name" value="Flg_new"/>
    <property type="match status" value="2"/>
</dbReference>
<protein>
    <recommendedName>
        <fullName evidence="7">LPXTG cell wall anchor domain-containing protein</fullName>
    </recommendedName>
</protein>
<evidence type="ECO:0000256" key="1">
    <source>
        <dbReference type="ARBA" id="ARBA00004196"/>
    </source>
</evidence>
<feature type="transmembrane region" description="Helical" evidence="3">
    <location>
        <begin position="650"/>
        <end position="669"/>
    </location>
</feature>
<comment type="caution">
    <text evidence="5">The sequence shown here is derived from an EMBL/GenBank/DDBJ whole genome shotgun (WGS) entry which is preliminary data.</text>
</comment>
<dbReference type="EMBL" id="BAABCN010000003">
    <property type="protein sequence ID" value="GAA3875364.1"/>
    <property type="molecule type" value="Genomic_DNA"/>
</dbReference>
<dbReference type="NCBIfam" id="TIGR02543">
    <property type="entry name" value="List_Bact_rpt"/>
    <property type="match status" value="2"/>
</dbReference>
<dbReference type="RefSeq" id="WP_345065004.1">
    <property type="nucleotide sequence ID" value="NZ_BAABCN010000003.1"/>
</dbReference>
<proteinExistence type="predicted"/>
<keyword evidence="3" id="KW-0472">Membrane</keyword>
<dbReference type="Proteomes" id="UP001501803">
    <property type="component" value="Unassembled WGS sequence"/>
</dbReference>
<comment type="subcellular location">
    <subcellularLocation>
        <location evidence="1">Cell envelope</location>
    </subcellularLocation>
</comment>
<dbReference type="Pfam" id="PF18889">
    <property type="entry name" value="Beta_helix_3"/>
    <property type="match status" value="5"/>
</dbReference>
<organism evidence="5 6">
    <name type="scientific">Leifsonia kafniensis</name>
    <dbReference type="NCBI Taxonomy" id="475957"/>
    <lineage>
        <taxon>Bacteria</taxon>
        <taxon>Bacillati</taxon>
        <taxon>Actinomycetota</taxon>
        <taxon>Actinomycetes</taxon>
        <taxon>Micrococcales</taxon>
        <taxon>Microbacteriaceae</taxon>
        <taxon>Leifsonia</taxon>
    </lineage>
</organism>
<evidence type="ECO:0000256" key="3">
    <source>
        <dbReference type="SAM" id="Phobius"/>
    </source>
</evidence>
<keyword evidence="4" id="KW-0732">Signal</keyword>
<evidence type="ECO:0000313" key="6">
    <source>
        <dbReference type="Proteomes" id="UP001501803"/>
    </source>
</evidence>
<dbReference type="Gene3D" id="2.60.40.4270">
    <property type="entry name" value="Listeria-Bacteroides repeat domain"/>
    <property type="match status" value="2"/>
</dbReference>
<keyword evidence="3" id="KW-1133">Transmembrane helix</keyword>